<keyword evidence="10" id="KW-0238">DNA-binding</keyword>
<keyword evidence="5" id="KW-0479">Metal-binding</keyword>
<dbReference type="PROSITE" id="PS51068">
    <property type="entry name" value="FPG_CAT"/>
    <property type="match status" value="1"/>
</dbReference>
<dbReference type="GO" id="GO:0008270">
    <property type="term" value="F:zinc ion binding"/>
    <property type="evidence" value="ECO:0007669"/>
    <property type="project" value="UniProtKB-KW"/>
</dbReference>
<dbReference type="InterPro" id="IPR020629">
    <property type="entry name" value="FPG_Glyclase"/>
</dbReference>
<accession>A0A8H9LJK7</accession>
<evidence type="ECO:0000259" key="19">
    <source>
        <dbReference type="PROSITE" id="PS51068"/>
    </source>
</evidence>
<dbReference type="InterPro" id="IPR010663">
    <property type="entry name" value="Znf_FPG/IleRS"/>
</dbReference>
<organism evidence="20 21">
    <name type="scientific">Actinomyces gaoshouyii</name>
    <dbReference type="NCBI Taxonomy" id="1960083"/>
    <lineage>
        <taxon>Bacteria</taxon>
        <taxon>Bacillati</taxon>
        <taxon>Actinomycetota</taxon>
        <taxon>Actinomycetes</taxon>
        <taxon>Actinomycetales</taxon>
        <taxon>Actinomycetaceae</taxon>
        <taxon>Actinomyces</taxon>
    </lineage>
</organism>
<dbReference type="FunFam" id="1.10.8.50:FF:000003">
    <property type="entry name" value="Formamidopyrimidine-DNA glycosylase"/>
    <property type="match status" value="1"/>
</dbReference>
<keyword evidence="11" id="KW-0234">DNA repair</keyword>
<comment type="caution">
    <text evidence="20">The sequence shown here is derived from an EMBL/GenBank/DDBJ whole genome shotgun (WGS) entry which is preliminary data.</text>
</comment>
<dbReference type="GO" id="GO:0006284">
    <property type="term" value="P:base-excision repair"/>
    <property type="evidence" value="ECO:0007669"/>
    <property type="project" value="InterPro"/>
</dbReference>
<dbReference type="SUPFAM" id="SSF57716">
    <property type="entry name" value="Glucocorticoid receptor-like (DNA-binding domain)"/>
    <property type="match status" value="1"/>
</dbReference>
<dbReference type="GO" id="GO:0003690">
    <property type="term" value="F:double-stranded DNA binding"/>
    <property type="evidence" value="ECO:0007669"/>
    <property type="project" value="UniProtKB-ARBA"/>
</dbReference>
<evidence type="ECO:0000256" key="1">
    <source>
        <dbReference type="ARBA" id="ARBA00001668"/>
    </source>
</evidence>
<evidence type="ECO:0000256" key="11">
    <source>
        <dbReference type="ARBA" id="ARBA00023204"/>
    </source>
</evidence>
<dbReference type="Pfam" id="PF01149">
    <property type="entry name" value="Fapy_DNA_glyco"/>
    <property type="match status" value="1"/>
</dbReference>
<reference evidence="20" key="1">
    <citation type="journal article" date="2014" name="Int. J. Syst. Evol. Microbiol.">
        <title>Complete genome sequence of Corynebacterium casei LMG S-19264T (=DSM 44701T), isolated from a smear-ripened cheese.</title>
        <authorList>
            <consortium name="US DOE Joint Genome Institute (JGI-PGF)"/>
            <person name="Walter F."/>
            <person name="Albersmeier A."/>
            <person name="Kalinowski J."/>
            <person name="Ruckert C."/>
        </authorList>
    </citation>
    <scope>NUCLEOTIDE SEQUENCE</scope>
    <source>
        <strain evidence="20">CGMCC 4.7372</strain>
    </source>
</reference>
<dbReference type="PANTHER" id="PTHR22993:SF9">
    <property type="entry name" value="FORMAMIDOPYRIMIDINE-DNA GLYCOSYLASE"/>
    <property type="match status" value="1"/>
</dbReference>
<evidence type="ECO:0000256" key="15">
    <source>
        <dbReference type="ARBA" id="ARBA00044632"/>
    </source>
</evidence>
<feature type="domain" description="Formamidopyrimidine-DNA glycosylase catalytic" evidence="19">
    <location>
        <begin position="2"/>
        <end position="158"/>
    </location>
</feature>
<protein>
    <submittedName>
        <fullName evidence="20">Formamidopyrimidine-DNA glycosylase</fullName>
    </submittedName>
</protein>
<gene>
    <name evidence="20" type="ORF">GCM10011612_15590</name>
</gene>
<dbReference type="OrthoDB" id="9800855at2"/>
<keyword evidence="12" id="KW-0456">Lyase</keyword>
<comment type="cofactor">
    <cofactor evidence="2">
        <name>Zn(2+)</name>
        <dbReference type="ChEBI" id="CHEBI:29105"/>
    </cofactor>
</comment>
<dbReference type="Gene3D" id="1.10.8.50">
    <property type="match status" value="1"/>
</dbReference>
<evidence type="ECO:0000313" key="21">
    <source>
        <dbReference type="Proteomes" id="UP000614239"/>
    </source>
</evidence>
<dbReference type="CDD" id="cd08966">
    <property type="entry name" value="EcFpg-like_N"/>
    <property type="match status" value="1"/>
</dbReference>
<evidence type="ECO:0000256" key="12">
    <source>
        <dbReference type="ARBA" id="ARBA00023239"/>
    </source>
</evidence>
<evidence type="ECO:0000256" key="9">
    <source>
        <dbReference type="ARBA" id="ARBA00022833"/>
    </source>
</evidence>
<evidence type="ECO:0000256" key="4">
    <source>
        <dbReference type="ARBA" id="ARBA00011245"/>
    </source>
</evidence>
<dbReference type="InterPro" id="IPR010979">
    <property type="entry name" value="Ribosomal_uS13-like_H2TH"/>
</dbReference>
<keyword evidence="21" id="KW-1185">Reference proteome</keyword>
<dbReference type="SMART" id="SM01232">
    <property type="entry name" value="H2TH"/>
    <property type="match status" value="1"/>
</dbReference>
<keyword evidence="7 16" id="KW-0863">Zinc-finger</keyword>
<keyword evidence="8" id="KW-0378">Hydrolase</keyword>
<evidence type="ECO:0000256" key="2">
    <source>
        <dbReference type="ARBA" id="ARBA00001947"/>
    </source>
</evidence>
<comment type="catalytic activity">
    <reaction evidence="15">
        <text>2'-deoxyribonucleotide-(2'-deoxyribose 5'-phosphate)-2'-deoxyribonucleotide-DNA = a 3'-end 2'-deoxyribonucleotide-(2,3-dehydro-2,3-deoxyribose 5'-phosphate)-DNA + a 5'-end 5'-phospho-2'-deoxyribonucleoside-DNA + H(+)</text>
        <dbReference type="Rhea" id="RHEA:66592"/>
        <dbReference type="Rhea" id="RHEA-COMP:13180"/>
        <dbReference type="Rhea" id="RHEA-COMP:16897"/>
        <dbReference type="Rhea" id="RHEA-COMP:17067"/>
        <dbReference type="ChEBI" id="CHEBI:15378"/>
        <dbReference type="ChEBI" id="CHEBI:136412"/>
        <dbReference type="ChEBI" id="CHEBI:157695"/>
        <dbReference type="ChEBI" id="CHEBI:167181"/>
        <dbReference type="EC" id="4.2.99.18"/>
    </reaction>
</comment>
<dbReference type="GO" id="GO:0140078">
    <property type="term" value="F:class I DNA-(apurinic or apyrimidinic site) endonuclease activity"/>
    <property type="evidence" value="ECO:0007669"/>
    <property type="project" value="UniProtKB-EC"/>
</dbReference>
<dbReference type="Pfam" id="PF06827">
    <property type="entry name" value="zf-FPG_IleRS"/>
    <property type="match status" value="1"/>
</dbReference>
<dbReference type="InterPro" id="IPR012319">
    <property type="entry name" value="FPG_cat"/>
</dbReference>
<dbReference type="NCBIfam" id="NF002211">
    <property type="entry name" value="PRK01103.1"/>
    <property type="match status" value="1"/>
</dbReference>
<evidence type="ECO:0000256" key="3">
    <source>
        <dbReference type="ARBA" id="ARBA00009409"/>
    </source>
</evidence>
<evidence type="ECO:0000313" key="20">
    <source>
        <dbReference type="EMBL" id="GGO99109.1"/>
    </source>
</evidence>
<dbReference type="RefSeq" id="WP_080463093.1">
    <property type="nucleotide sequence ID" value="NZ_BMNJ01000005.1"/>
</dbReference>
<dbReference type="EMBL" id="BMNJ01000005">
    <property type="protein sequence ID" value="GGO99109.1"/>
    <property type="molecule type" value="Genomic_DNA"/>
</dbReference>
<comment type="similarity">
    <text evidence="3">Belongs to the FPG family.</text>
</comment>
<keyword evidence="6" id="KW-0227">DNA damage</keyword>
<dbReference type="InterPro" id="IPR015886">
    <property type="entry name" value="H2TH_FPG"/>
</dbReference>
<comment type="subunit">
    <text evidence="4">Monomer.</text>
</comment>
<evidence type="ECO:0000256" key="7">
    <source>
        <dbReference type="ARBA" id="ARBA00022771"/>
    </source>
</evidence>
<dbReference type="PROSITE" id="PS51066">
    <property type="entry name" value="ZF_FPG_2"/>
    <property type="match status" value="1"/>
</dbReference>
<name>A0A8H9LJK7_9ACTO</name>
<sequence>MPELPEVEAVRAGLARHLTGRRIADVEILDSRPLRRQDGGPEAFAQALRGRAITGAARRGKFLWLPLDDGRALSAHLGMSGQLLVRGTAAPAVAAASGAHLSPPGEPPPDLTATRAPSLVRDLSCQPRHLRIRLLLAPLPGDAPGGVALDLVDQRMLGGMRVTELVPTADGAPGGQGSPEPLVPADAAHIARDLLDPVLDRAAAVTRARSSRRAIKTVLLDQGIVSGIGNIYADEGLWHGGVHGSRQSAALSRRAVERVLKATASVMERALAVGGTSFDSLYVDVEGAPGYFARSLAVYGRAGRECRRCGATLRSEVIGGRSHTSCPRCQTRPRARGTRGQPGPRL</sequence>
<evidence type="ECO:0000256" key="8">
    <source>
        <dbReference type="ARBA" id="ARBA00022801"/>
    </source>
</evidence>
<dbReference type="AlphaFoldDB" id="A0A8H9LJK7"/>
<dbReference type="Gene3D" id="3.20.190.10">
    <property type="entry name" value="MutM-like, N-terminal"/>
    <property type="match status" value="1"/>
</dbReference>
<dbReference type="GO" id="GO:0006979">
    <property type="term" value="P:response to oxidative stress"/>
    <property type="evidence" value="ECO:0007669"/>
    <property type="project" value="UniProtKB-ARBA"/>
</dbReference>
<dbReference type="GO" id="GO:0034039">
    <property type="term" value="F:8-oxo-7,8-dihydroguanine DNA N-glycosylase activity"/>
    <property type="evidence" value="ECO:0007669"/>
    <property type="project" value="TreeGrafter"/>
</dbReference>
<evidence type="ECO:0000256" key="14">
    <source>
        <dbReference type="ARBA" id="ARBA00023295"/>
    </source>
</evidence>
<evidence type="ECO:0000256" key="13">
    <source>
        <dbReference type="ARBA" id="ARBA00023268"/>
    </source>
</evidence>
<dbReference type="SUPFAM" id="SSF46946">
    <property type="entry name" value="S13-like H2TH domain"/>
    <property type="match status" value="1"/>
</dbReference>
<dbReference type="GO" id="GO:0003684">
    <property type="term" value="F:damaged DNA binding"/>
    <property type="evidence" value="ECO:0007669"/>
    <property type="project" value="InterPro"/>
</dbReference>
<comment type="catalytic activity">
    <reaction evidence="1">
        <text>Hydrolysis of DNA containing ring-opened 7-methylguanine residues, releasing 2,6-diamino-4-hydroxy-5-(N-methyl)formamidopyrimidine.</text>
        <dbReference type="EC" id="3.2.2.23"/>
    </reaction>
</comment>
<dbReference type="InterPro" id="IPR035937">
    <property type="entry name" value="FPG_N"/>
</dbReference>
<evidence type="ECO:0000256" key="17">
    <source>
        <dbReference type="SAM" id="MobiDB-lite"/>
    </source>
</evidence>
<dbReference type="InterPro" id="IPR000214">
    <property type="entry name" value="Znf_DNA_glyclase/AP_lyase"/>
</dbReference>
<dbReference type="Proteomes" id="UP000614239">
    <property type="component" value="Unassembled WGS sequence"/>
</dbReference>
<evidence type="ECO:0000259" key="18">
    <source>
        <dbReference type="PROSITE" id="PS51066"/>
    </source>
</evidence>
<evidence type="ECO:0000256" key="6">
    <source>
        <dbReference type="ARBA" id="ARBA00022763"/>
    </source>
</evidence>
<dbReference type="Pfam" id="PF06831">
    <property type="entry name" value="H2TH"/>
    <property type="match status" value="1"/>
</dbReference>
<feature type="region of interest" description="Disordered" evidence="17">
    <location>
        <begin position="320"/>
        <end position="346"/>
    </location>
</feature>
<reference evidence="20" key="2">
    <citation type="submission" date="2020-09" db="EMBL/GenBank/DDBJ databases">
        <authorList>
            <person name="Sun Q."/>
            <person name="Zhou Y."/>
        </authorList>
    </citation>
    <scope>NUCLEOTIDE SEQUENCE</scope>
    <source>
        <strain evidence="20">CGMCC 4.7372</strain>
    </source>
</reference>
<keyword evidence="9" id="KW-0862">Zinc</keyword>
<dbReference type="SUPFAM" id="SSF81624">
    <property type="entry name" value="N-terminal domain of MutM-like DNA repair proteins"/>
    <property type="match status" value="1"/>
</dbReference>
<evidence type="ECO:0000256" key="16">
    <source>
        <dbReference type="PROSITE-ProRule" id="PRU00391"/>
    </source>
</evidence>
<keyword evidence="14" id="KW-0326">Glycosidase</keyword>
<keyword evidence="13" id="KW-0511">Multifunctional enzyme</keyword>
<dbReference type="SMART" id="SM00898">
    <property type="entry name" value="Fapy_DNA_glyco"/>
    <property type="match status" value="1"/>
</dbReference>
<feature type="domain" description="FPG-type" evidence="18">
    <location>
        <begin position="297"/>
        <end position="331"/>
    </location>
</feature>
<dbReference type="PANTHER" id="PTHR22993">
    <property type="entry name" value="FORMAMIDOPYRIMIDINE-DNA GLYCOSYLASE"/>
    <property type="match status" value="1"/>
</dbReference>
<evidence type="ECO:0000256" key="5">
    <source>
        <dbReference type="ARBA" id="ARBA00022723"/>
    </source>
</evidence>
<proteinExistence type="inferred from homology"/>
<evidence type="ECO:0000256" key="10">
    <source>
        <dbReference type="ARBA" id="ARBA00023125"/>
    </source>
</evidence>